<sequence length="88" mass="9693">MGTAPGQPRVDDRSVKIPSGVDLMTYEQVRRRVLFHGTHNMNSGMSCSFGDPTGANIYSGIDYNQACREMSAIGLSTVEFLGRRVRKP</sequence>
<keyword evidence="2" id="KW-1185">Reference proteome</keyword>
<reference evidence="1" key="1">
    <citation type="submission" date="2020-11" db="EMBL/GenBank/DDBJ databases">
        <authorList>
            <consortium name="DOE Joint Genome Institute"/>
            <person name="Ahrendt S."/>
            <person name="Riley R."/>
            <person name="Andreopoulos W."/>
            <person name="Labutti K."/>
            <person name="Pangilinan J."/>
            <person name="Ruiz-Duenas F.J."/>
            <person name="Barrasa J.M."/>
            <person name="Sanchez-Garcia M."/>
            <person name="Camarero S."/>
            <person name="Miyauchi S."/>
            <person name="Serrano A."/>
            <person name="Linde D."/>
            <person name="Babiker R."/>
            <person name="Drula E."/>
            <person name="Ayuso-Fernandez I."/>
            <person name="Pacheco R."/>
            <person name="Padilla G."/>
            <person name="Ferreira P."/>
            <person name="Barriuso J."/>
            <person name="Kellner H."/>
            <person name="Castanera R."/>
            <person name="Alfaro M."/>
            <person name="Ramirez L."/>
            <person name="Pisabarro A.G."/>
            <person name="Kuo A."/>
            <person name="Tritt A."/>
            <person name="Lipzen A."/>
            <person name="He G."/>
            <person name="Yan M."/>
            <person name="Ng V."/>
            <person name="Cullen D."/>
            <person name="Martin F."/>
            <person name="Rosso M.-N."/>
            <person name="Henrissat B."/>
            <person name="Hibbett D."/>
            <person name="Martinez A.T."/>
            <person name="Grigoriev I.V."/>
        </authorList>
    </citation>
    <scope>NUCLEOTIDE SEQUENCE</scope>
    <source>
        <strain evidence="1">MF-IS2</strain>
    </source>
</reference>
<evidence type="ECO:0000313" key="1">
    <source>
        <dbReference type="EMBL" id="KAF9444068.1"/>
    </source>
</evidence>
<organism evidence="1 2">
    <name type="scientific">Macrolepiota fuliginosa MF-IS2</name>
    <dbReference type="NCBI Taxonomy" id="1400762"/>
    <lineage>
        <taxon>Eukaryota</taxon>
        <taxon>Fungi</taxon>
        <taxon>Dikarya</taxon>
        <taxon>Basidiomycota</taxon>
        <taxon>Agaricomycotina</taxon>
        <taxon>Agaricomycetes</taxon>
        <taxon>Agaricomycetidae</taxon>
        <taxon>Agaricales</taxon>
        <taxon>Agaricineae</taxon>
        <taxon>Agaricaceae</taxon>
        <taxon>Macrolepiota</taxon>
    </lineage>
</organism>
<comment type="caution">
    <text evidence="1">The sequence shown here is derived from an EMBL/GenBank/DDBJ whole genome shotgun (WGS) entry which is preliminary data.</text>
</comment>
<name>A0A9P6C062_9AGAR</name>
<proteinExistence type="predicted"/>
<dbReference type="EMBL" id="MU151408">
    <property type="protein sequence ID" value="KAF9444068.1"/>
    <property type="molecule type" value="Genomic_DNA"/>
</dbReference>
<protein>
    <submittedName>
        <fullName evidence="1">Uncharacterized protein</fullName>
    </submittedName>
</protein>
<accession>A0A9P6C062</accession>
<evidence type="ECO:0000313" key="2">
    <source>
        <dbReference type="Proteomes" id="UP000807342"/>
    </source>
</evidence>
<dbReference type="Proteomes" id="UP000807342">
    <property type="component" value="Unassembled WGS sequence"/>
</dbReference>
<gene>
    <name evidence="1" type="ORF">P691DRAFT_807911</name>
</gene>
<dbReference type="AlphaFoldDB" id="A0A9P6C062"/>